<evidence type="ECO:0000256" key="5">
    <source>
        <dbReference type="SAM" id="Coils"/>
    </source>
</evidence>
<dbReference type="PANTHER" id="PTHR13222:SF1">
    <property type="entry name" value="RB1-INDUCIBLE COILED-COIL PROTEIN 1"/>
    <property type="match status" value="1"/>
</dbReference>
<protein>
    <recommendedName>
        <fullName evidence="11">RB1-inducible coiled-coil protein 1</fullName>
    </recommendedName>
</protein>
<evidence type="ECO:0000313" key="10">
    <source>
        <dbReference type="Proteomes" id="UP001168821"/>
    </source>
</evidence>
<dbReference type="Proteomes" id="UP001168821">
    <property type="component" value="Unassembled WGS sequence"/>
</dbReference>
<keyword evidence="4 5" id="KW-0175">Coiled coil</keyword>
<dbReference type="GO" id="GO:0034045">
    <property type="term" value="C:phagophore assembly site membrane"/>
    <property type="evidence" value="ECO:0007669"/>
    <property type="project" value="TreeGrafter"/>
</dbReference>
<feature type="domain" description="Autophagy-related protein 11 C-terminal" evidence="8">
    <location>
        <begin position="1170"/>
        <end position="1267"/>
    </location>
</feature>
<dbReference type="GO" id="GO:0019901">
    <property type="term" value="F:protein kinase binding"/>
    <property type="evidence" value="ECO:0007669"/>
    <property type="project" value="TreeGrafter"/>
</dbReference>
<organism evidence="9 10">
    <name type="scientific">Zophobas morio</name>
    <dbReference type="NCBI Taxonomy" id="2755281"/>
    <lineage>
        <taxon>Eukaryota</taxon>
        <taxon>Metazoa</taxon>
        <taxon>Ecdysozoa</taxon>
        <taxon>Arthropoda</taxon>
        <taxon>Hexapoda</taxon>
        <taxon>Insecta</taxon>
        <taxon>Pterygota</taxon>
        <taxon>Neoptera</taxon>
        <taxon>Endopterygota</taxon>
        <taxon>Coleoptera</taxon>
        <taxon>Polyphaga</taxon>
        <taxon>Cucujiformia</taxon>
        <taxon>Tenebrionidae</taxon>
        <taxon>Zophobas</taxon>
    </lineage>
</organism>
<feature type="coiled-coil region" evidence="5">
    <location>
        <begin position="1073"/>
        <end position="1139"/>
    </location>
</feature>
<comment type="caution">
    <text evidence="9">The sequence shown here is derived from an EMBL/GenBank/DDBJ whole genome shotgun (WGS) entry which is preliminary data.</text>
</comment>
<evidence type="ECO:0000259" key="7">
    <source>
        <dbReference type="Pfam" id="PF04108"/>
    </source>
</evidence>
<dbReference type="GO" id="GO:0034727">
    <property type="term" value="P:piecemeal microautophagy of the nucleus"/>
    <property type="evidence" value="ECO:0007669"/>
    <property type="project" value="TreeGrafter"/>
</dbReference>
<dbReference type="GO" id="GO:0000422">
    <property type="term" value="P:autophagy of mitochondrion"/>
    <property type="evidence" value="ECO:0007669"/>
    <property type="project" value="TreeGrafter"/>
</dbReference>
<keyword evidence="1" id="KW-0813">Transport</keyword>
<evidence type="ECO:0000256" key="6">
    <source>
        <dbReference type="SAM" id="MobiDB-lite"/>
    </source>
</evidence>
<dbReference type="Pfam" id="PF04108">
    <property type="entry name" value="ATG17_like"/>
    <property type="match status" value="1"/>
</dbReference>
<dbReference type="GO" id="GO:0000045">
    <property type="term" value="P:autophagosome assembly"/>
    <property type="evidence" value="ECO:0007669"/>
    <property type="project" value="InterPro"/>
</dbReference>
<proteinExistence type="predicted"/>
<feature type="compositionally biased region" description="Basic and acidic residues" evidence="6">
    <location>
        <begin position="578"/>
        <end position="587"/>
    </location>
</feature>
<feature type="region of interest" description="Disordered" evidence="6">
    <location>
        <begin position="1287"/>
        <end position="1385"/>
    </location>
</feature>
<dbReference type="GO" id="GO:0034517">
    <property type="term" value="P:ribophagy"/>
    <property type="evidence" value="ECO:0007669"/>
    <property type="project" value="TreeGrafter"/>
</dbReference>
<dbReference type="GO" id="GO:0061709">
    <property type="term" value="P:reticulophagy"/>
    <property type="evidence" value="ECO:0007669"/>
    <property type="project" value="TreeGrafter"/>
</dbReference>
<dbReference type="CDD" id="cd17060">
    <property type="entry name" value="Ubl_RB1CC1"/>
    <property type="match status" value="1"/>
</dbReference>
<keyword evidence="3" id="KW-0072">Autophagy</keyword>
<feature type="compositionally biased region" description="Low complexity" evidence="6">
    <location>
        <begin position="1314"/>
        <end position="1328"/>
    </location>
</feature>
<keyword evidence="2" id="KW-0653">Protein transport</keyword>
<gene>
    <name evidence="9" type="ORF">Zmor_013550</name>
</gene>
<dbReference type="PANTHER" id="PTHR13222">
    <property type="entry name" value="RB1-INDUCIBLE COILED-COIL"/>
    <property type="match status" value="1"/>
</dbReference>
<feature type="compositionally biased region" description="Polar residues" evidence="6">
    <location>
        <begin position="1364"/>
        <end position="1378"/>
    </location>
</feature>
<dbReference type="GO" id="GO:0061723">
    <property type="term" value="P:glycophagy"/>
    <property type="evidence" value="ECO:0007669"/>
    <property type="project" value="TreeGrafter"/>
</dbReference>
<name>A0AA38IHU5_9CUCU</name>
<feature type="compositionally biased region" description="Low complexity" evidence="6">
    <location>
        <begin position="1287"/>
        <end position="1307"/>
    </location>
</feature>
<feature type="compositionally biased region" description="Basic and acidic residues" evidence="6">
    <location>
        <begin position="1329"/>
        <end position="1363"/>
    </location>
</feature>
<dbReference type="InterPro" id="IPR045326">
    <property type="entry name" value="ATG17-like_dom"/>
</dbReference>
<evidence type="ECO:0000313" key="9">
    <source>
        <dbReference type="EMBL" id="KAJ3654357.1"/>
    </source>
</evidence>
<dbReference type="EMBL" id="JALNTZ010000004">
    <property type="protein sequence ID" value="KAJ3654357.1"/>
    <property type="molecule type" value="Genomic_DNA"/>
</dbReference>
<sequence length="1385" mass="157826">MSLALESVQNLKIHVESAFKIPVDKQVLLISGGEHLRPDDRVCSYPAGTDTNPIFLFSKYLIERDQPPAASVDYGSEHDFTAKVKESSDLPPTYNTVQRRAQLARQFCESSQLQMGLCERLVHEQHLQQQGWSAVIANLEDLSVELRHRWKVYQESFNEYIAKRDSYMDFLNQFKDDLVKLKKIPVLPALIESQKLIVPEQDDFSEDQQTVSVRSEVSLMDWISEKDNFMDCLFEDCSKGLTQTDKNEFEMLEKEIERNLEMTENITMKEIKGLGDRLFGLEKLMQDAKRYVSEQVKIAESFQRFFQNHSRTGQFKEQSVLPDLCATHFHQLNVLLENYNRLRDITRRCIKCKDELSSNLYHRLKWIVFMEDTLSEFDNKLVFSYHNLLSLQRELEILKQVHTAPATYFASIVEVVRRRKVSQSYLLWASDVACHMFTLYNDEVARRKDFQAQIDGHFLSSLFPGMDDVPPNFATQAPSMFDSGLPKLSEEDIHGLKETLPDMADYLHIPDTSAVTNYFMLKDAKEDLDKNVDKTVEDKLIEVVAEAGLSSNLDQNILKAIDNEPQEPQQTTSHGLPHLKDLDRGCESETDTEEFEKVGQSPFDLHFDKGIPSPRPGTQDASTLTEVGERTPLPPKKPPRTFQKPHIQTQDDVAPTTLTTTNNTALINSSLQRTLSISGSQSNTESFTNLKNPSLESIDELSSLKNFSSNTESCFNSHHQQMQGYNSTLVFRSKSISPHTPQSPKDIQGESPNSPVMGHQQNDFVNDEFYIDESLPSSLSIETGQSQGEFVKQLDTANNVVALLQDNLQISRSEYEKLRTVLIKLAQVGRQFNSQFRSELAETKNQILQGKVLLEEACGILNTDINNTIVEKENRQREVIQRLTVDHELEISDFRKIAQSKNEEIKSLRDENTTLNTELKKATEANNELQRKMEEMSDQSSKDMDDLRRRVDELMVDREKSIKDLTERLKSEHKSELESIRARFKLMTMERSPSENSLEKIERGDYSSITNHEALLLQMTENFESEKEVAVSDAISKESQKWQKILDDRVKQLENEFQQQRVFLIQDIQTRIQQDQEKQITELREQVNNLNVESIKHKTTIQQLTDYRGDSGSELMQRIDNLERDKAALRTELERYKSDTTMGASVAVCEGASTTDAATSPVKLRKRSEVSSPKAGKLNIESCKTGDMVLVVWDLAHQNFKILQESSSLYFLNADCLESLGLKVVDGQPNKLYCYAEVVEKEYCHARKPVNRFRVPQGTKFFRVKVRPPPPPKEVVLSMPAGRVYQSSASALPSSHMSQSQTTTSSHVADVIASSGPSHSLPSSPSRSNWEKSESQEATIPEEKGEDSASGPRNDEEIEKGTELTENFNVDNQSSIDRSQICVVV</sequence>
<dbReference type="Pfam" id="PF10377">
    <property type="entry name" value="ATG11"/>
    <property type="match status" value="1"/>
</dbReference>
<dbReference type="GO" id="GO:1990316">
    <property type="term" value="C:Atg1/ULK1 kinase complex"/>
    <property type="evidence" value="ECO:0007669"/>
    <property type="project" value="TreeGrafter"/>
</dbReference>
<dbReference type="GO" id="GO:0015031">
    <property type="term" value="P:protein transport"/>
    <property type="evidence" value="ECO:0007669"/>
    <property type="project" value="UniProtKB-KW"/>
</dbReference>
<dbReference type="InterPro" id="IPR040040">
    <property type="entry name" value="ATG11"/>
</dbReference>
<feature type="region of interest" description="Disordered" evidence="6">
    <location>
        <begin position="564"/>
        <end position="644"/>
    </location>
</feature>
<evidence type="ECO:0000256" key="2">
    <source>
        <dbReference type="ARBA" id="ARBA00022927"/>
    </source>
</evidence>
<evidence type="ECO:0000256" key="4">
    <source>
        <dbReference type="ARBA" id="ARBA00023054"/>
    </source>
</evidence>
<dbReference type="Gene3D" id="3.10.20.90">
    <property type="entry name" value="Phosphatidylinositol 3-kinase Catalytic Subunit, Chain A, domain 1"/>
    <property type="match status" value="1"/>
</dbReference>
<evidence type="ECO:0000259" key="8">
    <source>
        <dbReference type="Pfam" id="PF10377"/>
    </source>
</evidence>
<keyword evidence="10" id="KW-1185">Reference proteome</keyword>
<reference evidence="9" key="1">
    <citation type="journal article" date="2023" name="G3 (Bethesda)">
        <title>Whole genome assemblies of Zophobas morio and Tenebrio molitor.</title>
        <authorList>
            <person name="Kaur S."/>
            <person name="Stinson S.A."/>
            <person name="diCenzo G.C."/>
        </authorList>
    </citation>
    <scope>NUCLEOTIDE SEQUENCE</scope>
    <source>
        <strain evidence="9">QUZm001</strain>
    </source>
</reference>
<evidence type="ECO:0000256" key="1">
    <source>
        <dbReference type="ARBA" id="ARBA00022448"/>
    </source>
</evidence>
<accession>A0AA38IHU5</accession>
<evidence type="ECO:0008006" key="11">
    <source>
        <dbReference type="Google" id="ProtNLM"/>
    </source>
</evidence>
<feature type="domain" description="Autophagy protein ATG17-like" evidence="7">
    <location>
        <begin position="103"/>
        <end position="459"/>
    </location>
</feature>
<feature type="region of interest" description="Disordered" evidence="6">
    <location>
        <begin position="922"/>
        <end position="944"/>
    </location>
</feature>
<dbReference type="GO" id="GO:0060090">
    <property type="term" value="F:molecular adaptor activity"/>
    <property type="evidence" value="ECO:0007669"/>
    <property type="project" value="TreeGrafter"/>
</dbReference>
<dbReference type="InterPro" id="IPR019460">
    <property type="entry name" value="Atg11_C"/>
</dbReference>
<evidence type="ECO:0000256" key="3">
    <source>
        <dbReference type="ARBA" id="ARBA00023006"/>
    </source>
</evidence>